<accession>A0A840SPI3</accession>
<dbReference type="RefSeq" id="WP_246399535.1">
    <property type="nucleotide sequence ID" value="NZ_JACHFM010000001.1"/>
</dbReference>
<feature type="signal peptide" evidence="1">
    <location>
        <begin position="1"/>
        <end position="21"/>
    </location>
</feature>
<keyword evidence="1" id="KW-0732">Signal</keyword>
<sequence>MRRVRNAALACALLLPGGVQATGVEGVIAAAKKADVVILGEVHDNPGHHANQAAIVAALRPAAIVFEMIPQEAEGRVNELREQGADADAIAEALDWDESGWPDFAYYSAILDAAPEARIFGAEQPRAEVRRAMVEGAAGVFGPDASTYGLDQPLPAKEQDRRVAEQAAAHCDKLPQEMLPGMVEAQRLRDAEIADAALWARTRTGDGQVVVISGTGHASRSRGVPSLIDVAAPHIDVFALGQAEEEPDDARDFDAVLVSPAVPRDDPCLSIATGAP</sequence>
<gene>
    <name evidence="3" type="ORF">HNP73_001122</name>
</gene>
<name>A0A840SPI3_9RHOB</name>
<keyword evidence="4" id="KW-1185">Reference proteome</keyword>
<evidence type="ECO:0000313" key="4">
    <source>
        <dbReference type="Proteomes" id="UP000549457"/>
    </source>
</evidence>
<organism evidence="3 4">
    <name type="scientific">Amaricoccus macauensis</name>
    <dbReference type="NCBI Taxonomy" id="57001"/>
    <lineage>
        <taxon>Bacteria</taxon>
        <taxon>Pseudomonadati</taxon>
        <taxon>Pseudomonadota</taxon>
        <taxon>Alphaproteobacteria</taxon>
        <taxon>Rhodobacterales</taxon>
        <taxon>Paracoccaceae</taxon>
        <taxon>Amaricoccus</taxon>
    </lineage>
</organism>
<feature type="domain" description="Haem-binding uptake Tiki superfamily ChaN" evidence="2">
    <location>
        <begin position="28"/>
        <end position="227"/>
    </location>
</feature>
<feature type="chain" id="PRO_5032436791" evidence="1">
    <location>
        <begin position="22"/>
        <end position="276"/>
    </location>
</feature>
<evidence type="ECO:0000256" key="1">
    <source>
        <dbReference type="SAM" id="SignalP"/>
    </source>
</evidence>
<proteinExistence type="predicted"/>
<reference evidence="3 4" key="1">
    <citation type="submission" date="2020-08" db="EMBL/GenBank/DDBJ databases">
        <title>Genomic Encyclopedia of Type Strains, Phase IV (KMG-IV): sequencing the most valuable type-strain genomes for metagenomic binning, comparative biology and taxonomic classification.</title>
        <authorList>
            <person name="Goeker M."/>
        </authorList>
    </citation>
    <scope>NUCLEOTIDE SEQUENCE [LARGE SCALE GENOMIC DNA]</scope>
    <source>
        <strain evidence="3 4">DSM 101730</strain>
    </source>
</reference>
<dbReference type="EMBL" id="JACHFM010000001">
    <property type="protein sequence ID" value="MBB5221201.1"/>
    <property type="molecule type" value="Genomic_DNA"/>
</dbReference>
<evidence type="ECO:0000313" key="3">
    <source>
        <dbReference type="EMBL" id="MBB5221201.1"/>
    </source>
</evidence>
<dbReference type="Proteomes" id="UP000549457">
    <property type="component" value="Unassembled WGS sequence"/>
</dbReference>
<dbReference type="SUPFAM" id="SSF159501">
    <property type="entry name" value="EreA/ChaN-like"/>
    <property type="match status" value="1"/>
</dbReference>
<comment type="caution">
    <text evidence="3">The sequence shown here is derived from an EMBL/GenBank/DDBJ whole genome shotgun (WGS) entry which is preliminary data.</text>
</comment>
<evidence type="ECO:0000259" key="2">
    <source>
        <dbReference type="Pfam" id="PF04187"/>
    </source>
</evidence>
<dbReference type="CDD" id="cd14727">
    <property type="entry name" value="ChanN-like"/>
    <property type="match status" value="1"/>
</dbReference>
<dbReference type="Pfam" id="PF04187">
    <property type="entry name" value="Cofac_haem_bdg"/>
    <property type="match status" value="1"/>
</dbReference>
<protein>
    <submittedName>
        <fullName evidence="3">Putative iron-regulated protein</fullName>
    </submittedName>
</protein>
<dbReference type="AlphaFoldDB" id="A0A840SPI3"/>
<dbReference type="Gene3D" id="3.40.50.11550">
    <property type="match status" value="1"/>
</dbReference>
<dbReference type="InterPro" id="IPR007314">
    <property type="entry name" value="Cofac_haem-bd_dom"/>
</dbReference>